<evidence type="ECO:0000313" key="2">
    <source>
        <dbReference type="Proteomes" id="UP000215086"/>
    </source>
</evidence>
<proteinExistence type="predicted"/>
<evidence type="ECO:0000313" key="1">
    <source>
        <dbReference type="EMBL" id="ASV74819.1"/>
    </source>
</evidence>
<keyword evidence="2" id="KW-1185">Reference proteome</keyword>
<dbReference type="AlphaFoldDB" id="A0A286RFT4"/>
<organism evidence="1 2">
    <name type="scientific">Thermogutta terrifontis</name>
    <dbReference type="NCBI Taxonomy" id="1331910"/>
    <lineage>
        <taxon>Bacteria</taxon>
        <taxon>Pseudomonadati</taxon>
        <taxon>Planctomycetota</taxon>
        <taxon>Planctomycetia</taxon>
        <taxon>Pirellulales</taxon>
        <taxon>Thermoguttaceae</taxon>
        <taxon>Thermogutta</taxon>
    </lineage>
</organism>
<reference evidence="1 2" key="1">
    <citation type="journal article" name="Front. Microbiol.">
        <title>Sugar Metabolism of the First Thermophilic Planctomycete Thermogutta terrifontis: Comparative Genomic and Transcriptomic Approaches.</title>
        <authorList>
            <person name="Elcheninov A.G."/>
            <person name="Menzel P."/>
            <person name="Gudbergsdottir S.R."/>
            <person name="Slesarev A.I."/>
            <person name="Kadnikov V.V."/>
            <person name="Krogh A."/>
            <person name="Bonch-Osmolovskaya E.A."/>
            <person name="Peng X."/>
            <person name="Kublanov I.V."/>
        </authorList>
    </citation>
    <scope>NUCLEOTIDE SEQUENCE [LARGE SCALE GENOMIC DNA]</scope>
    <source>
        <strain evidence="1 2">R1</strain>
    </source>
</reference>
<accession>A0A286RFT4</accession>
<name>A0A286RFT4_9BACT</name>
<dbReference type="EMBL" id="CP018477">
    <property type="protein sequence ID" value="ASV74819.1"/>
    <property type="molecule type" value="Genomic_DNA"/>
</dbReference>
<dbReference type="Proteomes" id="UP000215086">
    <property type="component" value="Chromosome"/>
</dbReference>
<dbReference type="KEGG" id="ttf:THTE_2217"/>
<sequence length="41" mass="4308">MLTKTALLFPFGSSPGSTFPIRVGWAMLRASPAGIALPLSF</sequence>
<protein>
    <submittedName>
        <fullName evidence="1">Uncharacterized protein</fullName>
    </submittedName>
</protein>
<gene>
    <name evidence="1" type="ORF">THTE_2217</name>
</gene>